<gene>
    <name evidence="2" type="ORF">HDIA_0674</name>
</gene>
<evidence type="ECO:0000313" key="3">
    <source>
        <dbReference type="Proteomes" id="UP000223606"/>
    </source>
</evidence>
<accession>A0A2C9D411</accession>
<organism evidence="2 3">
    <name type="scientific">Hartmannibacter diazotrophicus</name>
    <dbReference type="NCBI Taxonomy" id="1482074"/>
    <lineage>
        <taxon>Bacteria</taxon>
        <taxon>Pseudomonadati</taxon>
        <taxon>Pseudomonadota</taxon>
        <taxon>Alphaproteobacteria</taxon>
        <taxon>Hyphomicrobiales</taxon>
        <taxon>Pleomorphomonadaceae</taxon>
        <taxon>Hartmannibacter</taxon>
    </lineage>
</organism>
<dbReference type="KEGG" id="hdi:HDIA_0674"/>
<name>A0A2C9D411_9HYPH</name>
<dbReference type="Proteomes" id="UP000223606">
    <property type="component" value="Chromosome 1"/>
</dbReference>
<feature type="region of interest" description="Disordered" evidence="1">
    <location>
        <begin position="1"/>
        <end position="23"/>
    </location>
</feature>
<sequence>MSELPYDGYRFKHRKPGQHQPNGGLERFVLVVARTMDDAISAIKEQTTSPARGFIWSTSGPTFCRRPAGAASATAKPG</sequence>
<protein>
    <submittedName>
        <fullName evidence="2">Uncharacterized protein</fullName>
    </submittedName>
</protein>
<keyword evidence="3" id="KW-1185">Reference proteome</keyword>
<reference evidence="3" key="1">
    <citation type="submission" date="2017-09" db="EMBL/GenBank/DDBJ databases">
        <title>Genome sequence of Nannocystis excedens DSM 71.</title>
        <authorList>
            <person name="Blom J."/>
        </authorList>
    </citation>
    <scope>NUCLEOTIDE SEQUENCE [LARGE SCALE GENOMIC DNA]</scope>
    <source>
        <strain evidence="3">type strain: E19</strain>
    </source>
</reference>
<dbReference type="AlphaFoldDB" id="A0A2C9D411"/>
<evidence type="ECO:0000256" key="1">
    <source>
        <dbReference type="SAM" id="MobiDB-lite"/>
    </source>
</evidence>
<proteinExistence type="predicted"/>
<evidence type="ECO:0000313" key="2">
    <source>
        <dbReference type="EMBL" id="SON54215.1"/>
    </source>
</evidence>
<dbReference type="EMBL" id="LT960614">
    <property type="protein sequence ID" value="SON54215.1"/>
    <property type="molecule type" value="Genomic_DNA"/>
</dbReference>